<evidence type="ECO:0000313" key="3">
    <source>
        <dbReference type="EMBL" id="AXR80804.1"/>
    </source>
</evidence>
<dbReference type="OrthoDB" id="189691at2157"/>
<gene>
    <name evidence="2" type="ORF">AArc1_2695</name>
    <name evidence="3" type="ORF">AArcMg_0782</name>
</gene>
<dbReference type="AlphaFoldDB" id="A0A346PHL3"/>
<feature type="region of interest" description="Disordered" evidence="1">
    <location>
        <begin position="1"/>
        <end position="30"/>
    </location>
</feature>
<dbReference type="KEGG" id="nan:AArc1_2695"/>
<reference evidence="4" key="2">
    <citation type="submission" date="2018-02" db="EMBL/GenBank/DDBJ databases">
        <title>Phenotypic and genomic properties of facultatively anaerobic sulfur-reducing natronoarchaea from hypersaline soda lakes.</title>
        <authorList>
            <person name="Sorokin D.Y."/>
            <person name="Kublanov I.V."/>
            <person name="Roman P."/>
            <person name="Sinninghe Damste J.S."/>
            <person name="Golyshin P.N."/>
            <person name="Rojo D."/>
            <person name="Ciordia S."/>
            <person name="Mena M.D.C."/>
            <person name="Ferrer M."/>
            <person name="Messina E."/>
            <person name="Smedile F."/>
            <person name="La Spada G."/>
            <person name="La Cono V."/>
            <person name="Yakimov M.M."/>
        </authorList>
    </citation>
    <scope>NUCLEOTIDE SEQUENCE [LARGE SCALE GENOMIC DNA]</scope>
    <source>
        <strain evidence="4">AArc-Mg</strain>
    </source>
</reference>
<sequence length="74" mass="8513">MTESIIPDDFDLEKARAKRSSTPDEKRKRCPECHNTSIIRKTSKPSTDRYEEGDWRCDICCAHFDEPLRGDPGA</sequence>
<dbReference type="GO" id="GO:0008168">
    <property type="term" value="F:methyltransferase activity"/>
    <property type="evidence" value="ECO:0007669"/>
    <property type="project" value="UniProtKB-KW"/>
</dbReference>
<dbReference type="EMBL" id="CP027033">
    <property type="protein sequence ID" value="AXR80804.1"/>
    <property type="molecule type" value="Genomic_DNA"/>
</dbReference>
<accession>A0A346PHL3</accession>
<accession>A0A346PMQ9</accession>
<evidence type="ECO:0000256" key="1">
    <source>
        <dbReference type="SAM" id="MobiDB-lite"/>
    </source>
</evidence>
<evidence type="ECO:0000313" key="4">
    <source>
        <dbReference type="Proteomes" id="UP000258613"/>
    </source>
</evidence>
<proteinExistence type="predicted"/>
<keyword evidence="4" id="KW-1185">Reference proteome</keyword>
<keyword evidence="2" id="KW-0808">Transferase</keyword>
<dbReference type="GO" id="GO:0032259">
    <property type="term" value="P:methylation"/>
    <property type="evidence" value="ECO:0007669"/>
    <property type="project" value="UniProtKB-KW"/>
</dbReference>
<dbReference type="RefSeq" id="WP_117365012.1">
    <property type="nucleotide sequence ID" value="NZ_CP024047.1"/>
</dbReference>
<dbReference type="Proteomes" id="UP000258707">
    <property type="component" value="Chromosome"/>
</dbReference>
<dbReference type="Proteomes" id="UP000258613">
    <property type="component" value="Chromosome"/>
</dbReference>
<evidence type="ECO:0000313" key="2">
    <source>
        <dbReference type="EMBL" id="AXR79008.1"/>
    </source>
</evidence>
<protein>
    <submittedName>
        <fullName evidence="2">Site-specific DNA methylase</fullName>
    </submittedName>
</protein>
<dbReference type="GeneID" id="37641273"/>
<feature type="compositionally biased region" description="Basic and acidic residues" evidence="1">
    <location>
        <begin position="21"/>
        <end position="30"/>
    </location>
</feature>
<evidence type="ECO:0000313" key="5">
    <source>
        <dbReference type="Proteomes" id="UP000258707"/>
    </source>
</evidence>
<organism evidence="2 5">
    <name type="scientific">Natrarchaeobaculum sulfurireducens</name>
    <dbReference type="NCBI Taxonomy" id="2044521"/>
    <lineage>
        <taxon>Archaea</taxon>
        <taxon>Methanobacteriati</taxon>
        <taxon>Methanobacteriota</taxon>
        <taxon>Stenosarchaea group</taxon>
        <taxon>Halobacteria</taxon>
        <taxon>Halobacteriales</taxon>
        <taxon>Natrialbaceae</taxon>
        <taxon>Natrarchaeobaculum</taxon>
    </lineage>
</organism>
<dbReference type="EMBL" id="CP024047">
    <property type="protein sequence ID" value="AXR79008.1"/>
    <property type="molecule type" value="Genomic_DNA"/>
</dbReference>
<keyword evidence="2" id="KW-0489">Methyltransferase</keyword>
<feature type="compositionally biased region" description="Acidic residues" evidence="1">
    <location>
        <begin position="1"/>
        <end position="11"/>
    </location>
</feature>
<reference evidence="2" key="3">
    <citation type="journal article" date="2019" name="Int. J. Syst. Evol. Microbiol.">
        <title>Natronolimnobius sulfurireducens sp. nov. and Halalkaliarchaeum desulfuricum gen. nov., sp. nov., the first sulfur-respiring alkaliphilic haloarchaea from hypersaline alkaline lakes.</title>
        <authorList>
            <person name="Sorokin D.Y."/>
            <person name="Yakimov M."/>
            <person name="Messina E."/>
            <person name="Merkel A.Y."/>
            <person name="Bale N.J."/>
            <person name="Sinninghe Damste J.S."/>
        </authorList>
    </citation>
    <scope>NUCLEOTIDE SEQUENCE</scope>
    <source>
        <strain evidence="3">AArc-Mg</strain>
        <strain evidence="2">AArc1</strain>
    </source>
</reference>
<dbReference type="KEGG" id="nag:AArcMg_0782"/>
<name>A0A346PHL3_9EURY</name>
<reference evidence="5" key="1">
    <citation type="submission" date="2017-10" db="EMBL/GenBank/DDBJ databases">
        <title>Phenotypic and genomic properties of facultatively anaerobic sulfur-reducing natronoarchaea from hypersaline soda lakes.</title>
        <authorList>
            <person name="Sorokin D.Y."/>
            <person name="Kublanov I.V."/>
            <person name="Roman P."/>
            <person name="Sinninghe Damste J.S."/>
            <person name="Golyshin P.N."/>
            <person name="Rojo D."/>
            <person name="Ciordia S."/>
            <person name="Mena Md.C."/>
            <person name="Ferrer M."/>
            <person name="Messina E."/>
            <person name="Smedile F."/>
            <person name="La Spada G."/>
            <person name="La Cono V."/>
            <person name="Yakimov M.M."/>
        </authorList>
    </citation>
    <scope>NUCLEOTIDE SEQUENCE [LARGE SCALE GENOMIC DNA]</scope>
    <source>
        <strain evidence="5">AArc1</strain>
    </source>
</reference>